<name>A0AAD4GE98_BOLED</name>
<accession>A0AAD4GE98</accession>
<evidence type="ECO:0000313" key="1">
    <source>
        <dbReference type="EMBL" id="KAF8438106.1"/>
    </source>
</evidence>
<dbReference type="Proteomes" id="UP001194468">
    <property type="component" value="Unassembled WGS sequence"/>
</dbReference>
<keyword evidence="2" id="KW-1185">Reference proteome</keyword>
<evidence type="ECO:0000313" key="2">
    <source>
        <dbReference type="Proteomes" id="UP001194468"/>
    </source>
</evidence>
<gene>
    <name evidence="1" type="ORF">L210DRAFT_3545434</name>
</gene>
<feature type="non-terminal residue" evidence="1">
    <location>
        <position position="113"/>
    </location>
</feature>
<protein>
    <submittedName>
        <fullName evidence="1">Uncharacterized protein</fullName>
    </submittedName>
</protein>
<reference evidence="1" key="2">
    <citation type="journal article" date="2020" name="Nat. Commun.">
        <title>Large-scale genome sequencing of mycorrhizal fungi provides insights into the early evolution of symbiotic traits.</title>
        <authorList>
            <person name="Miyauchi S."/>
            <person name="Kiss E."/>
            <person name="Kuo A."/>
            <person name="Drula E."/>
            <person name="Kohler A."/>
            <person name="Sanchez-Garcia M."/>
            <person name="Morin E."/>
            <person name="Andreopoulos B."/>
            <person name="Barry K.W."/>
            <person name="Bonito G."/>
            <person name="Buee M."/>
            <person name="Carver A."/>
            <person name="Chen C."/>
            <person name="Cichocki N."/>
            <person name="Clum A."/>
            <person name="Culley D."/>
            <person name="Crous P.W."/>
            <person name="Fauchery L."/>
            <person name="Girlanda M."/>
            <person name="Hayes R.D."/>
            <person name="Keri Z."/>
            <person name="LaButti K."/>
            <person name="Lipzen A."/>
            <person name="Lombard V."/>
            <person name="Magnuson J."/>
            <person name="Maillard F."/>
            <person name="Murat C."/>
            <person name="Nolan M."/>
            <person name="Ohm R.A."/>
            <person name="Pangilinan J."/>
            <person name="Pereira M.F."/>
            <person name="Perotto S."/>
            <person name="Peter M."/>
            <person name="Pfister S."/>
            <person name="Riley R."/>
            <person name="Sitrit Y."/>
            <person name="Stielow J.B."/>
            <person name="Szollosi G."/>
            <person name="Zifcakova L."/>
            <person name="Stursova M."/>
            <person name="Spatafora J.W."/>
            <person name="Tedersoo L."/>
            <person name="Vaario L.M."/>
            <person name="Yamada A."/>
            <person name="Yan M."/>
            <person name="Wang P."/>
            <person name="Xu J."/>
            <person name="Bruns T."/>
            <person name="Baldrian P."/>
            <person name="Vilgalys R."/>
            <person name="Dunand C."/>
            <person name="Henrissat B."/>
            <person name="Grigoriev I.V."/>
            <person name="Hibbett D."/>
            <person name="Nagy L.G."/>
            <person name="Martin F.M."/>
        </authorList>
    </citation>
    <scope>NUCLEOTIDE SEQUENCE</scope>
    <source>
        <strain evidence="1">BED1</strain>
    </source>
</reference>
<reference evidence="1" key="1">
    <citation type="submission" date="2019-10" db="EMBL/GenBank/DDBJ databases">
        <authorList>
            <consortium name="DOE Joint Genome Institute"/>
            <person name="Kuo A."/>
            <person name="Miyauchi S."/>
            <person name="Kiss E."/>
            <person name="Drula E."/>
            <person name="Kohler A."/>
            <person name="Sanchez-Garcia M."/>
            <person name="Andreopoulos B."/>
            <person name="Barry K.W."/>
            <person name="Bonito G."/>
            <person name="Buee M."/>
            <person name="Carver A."/>
            <person name="Chen C."/>
            <person name="Cichocki N."/>
            <person name="Clum A."/>
            <person name="Culley D."/>
            <person name="Crous P.W."/>
            <person name="Fauchery L."/>
            <person name="Girlanda M."/>
            <person name="Hayes R."/>
            <person name="Keri Z."/>
            <person name="LaButti K."/>
            <person name="Lipzen A."/>
            <person name="Lombard V."/>
            <person name="Magnuson J."/>
            <person name="Maillard F."/>
            <person name="Morin E."/>
            <person name="Murat C."/>
            <person name="Nolan M."/>
            <person name="Ohm R."/>
            <person name="Pangilinan J."/>
            <person name="Pereira M."/>
            <person name="Perotto S."/>
            <person name="Peter M."/>
            <person name="Riley R."/>
            <person name="Sitrit Y."/>
            <person name="Stielow B."/>
            <person name="Szollosi G."/>
            <person name="Zifcakova L."/>
            <person name="Stursova M."/>
            <person name="Spatafora J.W."/>
            <person name="Tedersoo L."/>
            <person name="Vaario L.-M."/>
            <person name="Yamada A."/>
            <person name="Yan M."/>
            <person name="Wang P."/>
            <person name="Xu J."/>
            <person name="Bruns T."/>
            <person name="Baldrian P."/>
            <person name="Vilgalys R."/>
            <person name="Henrissat B."/>
            <person name="Grigoriev I.V."/>
            <person name="Hibbett D."/>
            <person name="Nagy L.G."/>
            <person name="Martin F.M."/>
        </authorList>
    </citation>
    <scope>NUCLEOTIDE SEQUENCE</scope>
    <source>
        <strain evidence="1">BED1</strain>
    </source>
</reference>
<dbReference type="EMBL" id="WHUW01000017">
    <property type="protein sequence ID" value="KAF8438106.1"/>
    <property type="molecule type" value="Genomic_DNA"/>
</dbReference>
<comment type="caution">
    <text evidence="1">The sequence shown here is derived from an EMBL/GenBank/DDBJ whole genome shotgun (WGS) entry which is preliminary data.</text>
</comment>
<proteinExistence type="predicted"/>
<dbReference type="AlphaFoldDB" id="A0AAD4GE98"/>
<organism evidence="1 2">
    <name type="scientific">Boletus edulis BED1</name>
    <dbReference type="NCBI Taxonomy" id="1328754"/>
    <lineage>
        <taxon>Eukaryota</taxon>
        <taxon>Fungi</taxon>
        <taxon>Dikarya</taxon>
        <taxon>Basidiomycota</taxon>
        <taxon>Agaricomycotina</taxon>
        <taxon>Agaricomycetes</taxon>
        <taxon>Agaricomycetidae</taxon>
        <taxon>Boletales</taxon>
        <taxon>Boletineae</taxon>
        <taxon>Boletaceae</taxon>
        <taxon>Boletoideae</taxon>
        <taxon>Boletus</taxon>
    </lineage>
</organism>
<sequence length="113" mass="13043">MSPPAPRKCNRFEQYIYDRFGEDANQHQQFYHSDEELNNIFRGLRVPEEQLGELLQQYDEKWNAIMDPTGPGVQLKGSKPGDARLGTGYEDVHIIRIPGEDDLAIRFYPGSME</sequence>